<gene>
    <name evidence="1" type="ORF">TMI583_LOCUS20769</name>
</gene>
<name>A0A8S2LFG3_9BILA</name>
<sequence length="90" mass="10673">MELVQSREQIHHLRHLMYLIDENVILDESISSLSSSSSYDNNVTNIDDIEDDSKPNYSLEKNYYLNDSEQTDNTNNYFFLYRKEDNIDEA</sequence>
<dbReference type="AlphaFoldDB" id="A0A8S2LFG3"/>
<protein>
    <submittedName>
        <fullName evidence="1">Uncharacterized protein</fullName>
    </submittedName>
</protein>
<reference evidence="1" key="1">
    <citation type="submission" date="2021-02" db="EMBL/GenBank/DDBJ databases">
        <authorList>
            <person name="Nowell W R."/>
        </authorList>
    </citation>
    <scope>NUCLEOTIDE SEQUENCE</scope>
</reference>
<accession>A0A8S2LFG3</accession>
<organism evidence="1 2">
    <name type="scientific">Didymodactylos carnosus</name>
    <dbReference type="NCBI Taxonomy" id="1234261"/>
    <lineage>
        <taxon>Eukaryota</taxon>
        <taxon>Metazoa</taxon>
        <taxon>Spiralia</taxon>
        <taxon>Gnathifera</taxon>
        <taxon>Rotifera</taxon>
        <taxon>Eurotatoria</taxon>
        <taxon>Bdelloidea</taxon>
        <taxon>Philodinida</taxon>
        <taxon>Philodinidae</taxon>
        <taxon>Didymodactylos</taxon>
    </lineage>
</organism>
<dbReference type="Proteomes" id="UP000682733">
    <property type="component" value="Unassembled WGS sequence"/>
</dbReference>
<evidence type="ECO:0000313" key="2">
    <source>
        <dbReference type="Proteomes" id="UP000682733"/>
    </source>
</evidence>
<evidence type="ECO:0000313" key="1">
    <source>
        <dbReference type="EMBL" id="CAF3903507.1"/>
    </source>
</evidence>
<comment type="caution">
    <text evidence="1">The sequence shown here is derived from an EMBL/GenBank/DDBJ whole genome shotgun (WGS) entry which is preliminary data.</text>
</comment>
<proteinExistence type="predicted"/>
<dbReference type="EMBL" id="CAJOBA010019378">
    <property type="protein sequence ID" value="CAF3903507.1"/>
    <property type="molecule type" value="Genomic_DNA"/>
</dbReference>